<comment type="cofactor">
    <cofactor evidence="8">
        <name>Zn(2+)</name>
        <dbReference type="ChEBI" id="CHEBI:29105"/>
    </cofactor>
    <text evidence="8">Binds 1 zinc ion per subunit.</text>
</comment>
<dbReference type="NCBIfam" id="NF008113">
    <property type="entry name" value="PRK10860.1"/>
    <property type="match status" value="1"/>
</dbReference>
<comment type="similarity">
    <text evidence="1">Belongs to the cytidine and deoxycytidylate deaminase family. ADAT2 subfamily.</text>
</comment>
<dbReference type="HAMAP" id="MF_00972">
    <property type="entry name" value="tRNA_aden_deaminase"/>
    <property type="match status" value="1"/>
</dbReference>
<keyword evidence="4 8" id="KW-0479">Metal-binding</keyword>
<feature type="active site" description="Proton donor" evidence="8">
    <location>
        <position position="57"/>
    </location>
</feature>
<comment type="caution">
    <text evidence="10">The sequence shown here is derived from an EMBL/GenBank/DDBJ whole genome shotgun (WGS) entry which is preliminary data.</text>
</comment>
<dbReference type="InterPro" id="IPR016192">
    <property type="entry name" value="APOBEC/CMP_deaminase_Zn-bd"/>
</dbReference>
<comment type="catalytic activity">
    <reaction evidence="7 8">
        <text>adenosine(34) in tRNA + H2O + H(+) = inosine(34) in tRNA + NH4(+)</text>
        <dbReference type="Rhea" id="RHEA:43168"/>
        <dbReference type="Rhea" id="RHEA-COMP:10373"/>
        <dbReference type="Rhea" id="RHEA-COMP:10374"/>
        <dbReference type="ChEBI" id="CHEBI:15377"/>
        <dbReference type="ChEBI" id="CHEBI:15378"/>
        <dbReference type="ChEBI" id="CHEBI:28938"/>
        <dbReference type="ChEBI" id="CHEBI:74411"/>
        <dbReference type="ChEBI" id="CHEBI:82852"/>
        <dbReference type="EC" id="3.5.4.33"/>
    </reaction>
</comment>
<dbReference type="GO" id="GO:0008270">
    <property type="term" value="F:zinc ion binding"/>
    <property type="evidence" value="ECO:0007669"/>
    <property type="project" value="UniProtKB-UniRule"/>
</dbReference>
<reference evidence="11" key="1">
    <citation type="submission" date="2017-08" db="EMBL/GenBank/DDBJ databases">
        <title>A dynamic microbial community with high functional redundancy inhabits the cold, oxic subseafloor aquifer.</title>
        <authorList>
            <person name="Tully B.J."/>
            <person name="Wheat C.G."/>
            <person name="Glazer B.T."/>
            <person name="Huber J.A."/>
        </authorList>
    </citation>
    <scope>NUCLEOTIDE SEQUENCE [LARGE SCALE GENOMIC DNA]</scope>
</reference>
<evidence type="ECO:0000256" key="4">
    <source>
        <dbReference type="ARBA" id="ARBA00022723"/>
    </source>
</evidence>
<dbReference type="PROSITE" id="PS51747">
    <property type="entry name" value="CYT_DCMP_DEAMINASES_2"/>
    <property type="match status" value="1"/>
</dbReference>
<gene>
    <name evidence="8" type="primary">tadA</name>
    <name evidence="10" type="ORF">COA71_08790</name>
</gene>
<dbReference type="Gene3D" id="3.40.140.10">
    <property type="entry name" value="Cytidine Deaminase, domain 2"/>
    <property type="match status" value="1"/>
</dbReference>
<dbReference type="Pfam" id="PF00383">
    <property type="entry name" value="dCMP_cyt_deam_1"/>
    <property type="match status" value="1"/>
</dbReference>
<dbReference type="CDD" id="cd01285">
    <property type="entry name" value="nucleoside_deaminase"/>
    <property type="match status" value="1"/>
</dbReference>
<evidence type="ECO:0000256" key="1">
    <source>
        <dbReference type="ARBA" id="ARBA00010669"/>
    </source>
</evidence>
<feature type="binding site" evidence="8">
    <location>
        <position position="88"/>
    </location>
    <ligand>
        <name>Zn(2+)</name>
        <dbReference type="ChEBI" id="CHEBI:29105"/>
        <note>catalytic</note>
    </ligand>
</feature>
<evidence type="ECO:0000313" key="11">
    <source>
        <dbReference type="Proteomes" id="UP000228987"/>
    </source>
</evidence>
<evidence type="ECO:0000256" key="2">
    <source>
        <dbReference type="ARBA" id="ARBA00011738"/>
    </source>
</evidence>
<keyword evidence="3 8" id="KW-0819">tRNA processing</keyword>
<evidence type="ECO:0000256" key="3">
    <source>
        <dbReference type="ARBA" id="ARBA00022694"/>
    </source>
</evidence>
<name>A0A2A5CB67_9GAMM</name>
<dbReference type="GO" id="GO:0002100">
    <property type="term" value="P:tRNA wobble adenosine to inosine editing"/>
    <property type="evidence" value="ECO:0007669"/>
    <property type="project" value="UniProtKB-UniRule"/>
</dbReference>
<dbReference type="PANTHER" id="PTHR11079:SF202">
    <property type="entry name" value="TRNA-SPECIFIC ADENOSINE DEAMINASE"/>
    <property type="match status" value="1"/>
</dbReference>
<dbReference type="EC" id="3.5.4.33" evidence="8"/>
<accession>A0A2A5CB67</accession>
<evidence type="ECO:0000313" key="10">
    <source>
        <dbReference type="EMBL" id="PCJ41134.1"/>
    </source>
</evidence>
<organism evidence="10 11">
    <name type="scientific">SAR86 cluster bacterium</name>
    <dbReference type="NCBI Taxonomy" id="2030880"/>
    <lineage>
        <taxon>Bacteria</taxon>
        <taxon>Pseudomonadati</taxon>
        <taxon>Pseudomonadota</taxon>
        <taxon>Gammaproteobacteria</taxon>
        <taxon>SAR86 cluster</taxon>
    </lineage>
</organism>
<comment type="function">
    <text evidence="8">Catalyzes the deamination of adenosine to inosine at the wobble position 34 of tRNA(Arg2).</text>
</comment>
<dbReference type="SUPFAM" id="SSF53927">
    <property type="entry name" value="Cytidine deaminase-like"/>
    <property type="match status" value="1"/>
</dbReference>
<feature type="binding site" evidence="8">
    <location>
        <position position="55"/>
    </location>
    <ligand>
        <name>Zn(2+)</name>
        <dbReference type="ChEBI" id="CHEBI:29105"/>
        <note>catalytic</note>
    </ligand>
</feature>
<dbReference type="EMBL" id="NVWI01000006">
    <property type="protein sequence ID" value="PCJ41134.1"/>
    <property type="molecule type" value="Genomic_DNA"/>
</dbReference>
<evidence type="ECO:0000256" key="5">
    <source>
        <dbReference type="ARBA" id="ARBA00022801"/>
    </source>
</evidence>
<dbReference type="GO" id="GO:0052717">
    <property type="term" value="F:tRNA-specific adenosine-34 deaminase activity"/>
    <property type="evidence" value="ECO:0007669"/>
    <property type="project" value="UniProtKB-UniRule"/>
</dbReference>
<dbReference type="InterPro" id="IPR002125">
    <property type="entry name" value="CMP_dCMP_dom"/>
</dbReference>
<protein>
    <recommendedName>
        <fullName evidence="8">tRNA-specific adenosine deaminase</fullName>
        <ecNumber evidence="8">3.5.4.33</ecNumber>
    </recommendedName>
</protein>
<dbReference type="InterPro" id="IPR016193">
    <property type="entry name" value="Cytidine_deaminase-like"/>
</dbReference>
<feature type="binding site" evidence="8">
    <location>
        <position position="85"/>
    </location>
    <ligand>
        <name>Zn(2+)</name>
        <dbReference type="ChEBI" id="CHEBI:29105"/>
        <note>catalytic</note>
    </ligand>
</feature>
<dbReference type="FunFam" id="3.40.140.10:FF:000005">
    <property type="entry name" value="tRNA-specific adenosine deaminase"/>
    <property type="match status" value="1"/>
</dbReference>
<feature type="domain" description="CMP/dCMP-type deaminase" evidence="9">
    <location>
        <begin position="4"/>
        <end position="114"/>
    </location>
</feature>
<dbReference type="AlphaFoldDB" id="A0A2A5CB67"/>
<sequence>MINYTHEHWMQRALELANLAETKGEVPVGAVLVKENAIVGEGYNQVITLNDPTGHAEILALRDAATFFKNYRLPETTLYVTIEPCSMCASAIVHARIKHLVFAANEPKAGAIVSQGCFFENDYLNHQTTYQGGVLQQECSQLISDFFKLKRQK</sequence>
<keyword evidence="6 8" id="KW-0862">Zinc</keyword>
<evidence type="ECO:0000256" key="6">
    <source>
        <dbReference type="ARBA" id="ARBA00022833"/>
    </source>
</evidence>
<dbReference type="PROSITE" id="PS00903">
    <property type="entry name" value="CYT_DCMP_DEAMINASES_1"/>
    <property type="match status" value="1"/>
</dbReference>
<dbReference type="PANTHER" id="PTHR11079">
    <property type="entry name" value="CYTOSINE DEAMINASE FAMILY MEMBER"/>
    <property type="match status" value="1"/>
</dbReference>
<comment type="subunit">
    <text evidence="2 8">Homodimer.</text>
</comment>
<evidence type="ECO:0000256" key="8">
    <source>
        <dbReference type="HAMAP-Rule" id="MF_00972"/>
    </source>
</evidence>
<keyword evidence="5 8" id="KW-0378">Hydrolase</keyword>
<dbReference type="InterPro" id="IPR028883">
    <property type="entry name" value="tRNA_aden_deaminase"/>
</dbReference>
<proteinExistence type="inferred from homology"/>
<evidence type="ECO:0000256" key="7">
    <source>
        <dbReference type="ARBA" id="ARBA00048045"/>
    </source>
</evidence>
<dbReference type="Proteomes" id="UP000228987">
    <property type="component" value="Unassembled WGS sequence"/>
</dbReference>
<evidence type="ECO:0000259" key="9">
    <source>
        <dbReference type="PROSITE" id="PS51747"/>
    </source>
</evidence>